<evidence type="ECO:0000259" key="2">
    <source>
        <dbReference type="Pfam" id="PF00561"/>
    </source>
</evidence>
<keyword evidence="4" id="KW-1185">Reference proteome</keyword>
<dbReference type="OrthoDB" id="9785847at2"/>
<dbReference type="InterPro" id="IPR029058">
    <property type="entry name" value="AB_hydrolase_fold"/>
</dbReference>
<dbReference type="AlphaFoldDB" id="M0QJR4"/>
<dbReference type="RefSeq" id="WP_007620734.1">
    <property type="nucleotide sequence ID" value="NZ_BANX01000016.1"/>
</dbReference>
<dbReference type="eggNOG" id="COG2267">
    <property type="taxonomic scope" value="Bacteria"/>
</dbReference>
<dbReference type="Gene3D" id="3.40.50.1820">
    <property type="entry name" value="alpha/beta hydrolase"/>
    <property type="match status" value="1"/>
</dbReference>
<dbReference type="InterPro" id="IPR000073">
    <property type="entry name" value="AB_hydrolase_1"/>
</dbReference>
<dbReference type="STRING" id="1223545.GS4_16_00510"/>
<feature type="domain" description="AB hydrolase-1" evidence="2">
    <location>
        <begin position="23"/>
        <end position="252"/>
    </location>
</feature>
<dbReference type="InterPro" id="IPR050266">
    <property type="entry name" value="AB_hydrolase_sf"/>
</dbReference>
<dbReference type="GO" id="GO:0016787">
    <property type="term" value="F:hydrolase activity"/>
    <property type="evidence" value="ECO:0007669"/>
    <property type="project" value="UniProtKB-KW"/>
</dbReference>
<dbReference type="EMBL" id="BANX01000016">
    <property type="protein sequence ID" value="GAC68521.1"/>
    <property type="molecule type" value="Genomic_DNA"/>
</dbReference>
<organism evidence="3 4">
    <name type="scientific">Gordonia soli NBRC 108243</name>
    <dbReference type="NCBI Taxonomy" id="1223545"/>
    <lineage>
        <taxon>Bacteria</taxon>
        <taxon>Bacillati</taxon>
        <taxon>Actinomycetota</taxon>
        <taxon>Actinomycetes</taxon>
        <taxon>Mycobacteriales</taxon>
        <taxon>Gordoniaceae</taxon>
        <taxon>Gordonia</taxon>
    </lineage>
</organism>
<dbReference type="Proteomes" id="UP000011666">
    <property type="component" value="Unassembled WGS sequence"/>
</dbReference>
<reference evidence="3 4" key="1">
    <citation type="submission" date="2013-01" db="EMBL/GenBank/DDBJ databases">
        <title>Whole genome shotgun sequence of Gordonia soli NBRC 108243.</title>
        <authorList>
            <person name="Isaki-Nakamura S."/>
            <person name="Hosoyama A."/>
            <person name="Tsuchikane K."/>
            <person name="Ando Y."/>
            <person name="Baba S."/>
            <person name="Ohji S."/>
            <person name="Hamada M."/>
            <person name="Tamura T."/>
            <person name="Yamazoe A."/>
            <person name="Yamazaki S."/>
            <person name="Fujita N."/>
        </authorList>
    </citation>
    <scope>NUCLEOTIDE SEQUENCE [LARGE SCALE GENOMIC DNA]</scope>
    <source>
        <strain evidence="3 4">NBRC 108243</strain>
    </source>
</reference>
<dbReference type="PRINTS" id="PR00412">
    <property type="entry name" value="EPOXHYDRLASE"/>
</dbReference>
<evidence type="ECO:0000313" key="4">
    <source>
        <dbReference type="Proteomes" id="UP000011666"/>
    </source>
</evidence>
<gene>
    <name evidence="3" type="ORF">GS4_16_00510</name>
</gene>
<dbReference type="InterPro" id="IPR000639">
    <property type="entry name" value="Epox_hydrolase-like"/>
</dbReference>
<evidence type="ECO:0000256" key="1">
    <source>
        <dbReference type="ARBA" id="ARBA00022801"/>
    </source>
</evidence>
<evidence type="ECO:0000313" key="3">
    <source>
        <dbReference type="EMBL" id="GAC68521.1"/>
    </source>
</evidence>
<protein>
    <submittedName>
        <fullName evidence="3">Putative hydrolase</fullName>
    </submittedName>
</protein>
<accession>M0QJR4</accession>
<proteinExistence type="predicted"/>
<name>M0QJR4_9ACTN</name>
<keyword evidence="1 3" id="KW-0378">Hydrolase</keyword>
<dbReference type="SUPFAM" id="SSF53474">
    <property type="entry name" value="alpha/beta-Hydrolases"/>
    <property type="match status" value="1"/>
</dbReference>
<dbReference type="GO" id="GO:0016020">
    <property type="term" value="C:membrane"/>
    <property type="evidence" value="ECO:0007669"/>
    <property type="project" value="TreeGrafter"/>
</dbReference>
<sequence length="275" mass="30033">MTIRQISTRDGIALNVRHLGEGPAVLFIHGWSLSSEVWDRQLRVVAEAGFHAVAMDMRGHGGSQAPLRGYEIEHLVDDTVDVLRGFGIDRATVVGWSLGGMVGLRLAHDRPDLVEALVMVASNGVAASRTTDFPFGVPADGPLTAILEAEHADRISLRRSAVGDPFKGTPDRHVLDWLHRISLQTPSWAGRAAMRTLMCTEQVDLLTDIRSPVTQIIGTSDPALSVRGARWVRDRLGSRLIELDAGHYPMLECPDGFDEALMSAIVVEQPHSRDT</sequence>
<dbReference type="PRINTS" id="PR00111">
    <property type="entry name" value="ABHYDROLASE"/>
</dbReference>
<dbReference type="PANTHER" id="PTHR43798:SF31">
    <property type="entry name" value="AB HYDROLASE SUPERFAMILY PROTEIN YCLE"/>
    <property type="match status" value="1"/>
</dbReference>
<comment type="caution">
    <text evidence="3">The sequence shown here is derived from an EMBL/GenBank/DDBJ whole genome shotgun (WGS) entry which is preliminary data.</text>
</comment>
<dbReference type="Pfam" id="PF00561">
    <property type="entry name" value="Abhydrolase_1"/>
    <property type="match status" value="1"/>
</dbReference>
<dbReference type="PANTHER" id="PTHR43798">
    <property type="entry name" value="MONOACYLGLYCEROL LIPASE"/>
    <property type="match status" value="1"/>
</dbReference>